<feature type="non-terminal residue" evidence="2">
    <location>
        <position position="1"/>
    </location>
</feature>
<organism evidence="2">
    <name type="scientific">Arion vulgaris</name>
    <dbReference type="NCBI Taxonomy" id="1028688"/>
    <lineage>
        <taxon>Eukaryota</taxon>
        <taxon>Metazoa</taxon>
        <taxon>Spiralia</taxon>
        <taxon>Lophotrochozoa</taxon>
        <taxon>Mollusca</taxon>
        <taxon>Gastropoda</taxon>
        <taxon>Heterobranchia</taxon>
        <taxon>Euthyneura</taxon>
        <taxon>Panpulmonata</taxon>
        <taxon>Eupulmonata</taxon>
        <taxon>Stylommatophora</taxon>
        <taxon>Helicina</taxon>
        <taxon>Arionoidea</taxon>
        <taxon>Arionidae</taxon>
        <taxon>Arion</taxon>
    </lineage>
</organism>
<dbReference type="AlphaFoldDB" id="A0A0B6YJI7"/>
<sequence length="176" mass="20176">DCVTELNYPSRGDITEAEHVGEFDINRSFRQESQFAESSEGKRRSSFDDVIQVFSESKYADPFTKENQTSASSNDDQGTFVEYSSLEEYRRSHNLDDSNPMLLQNLGPKDENLDLIDALNLREDTFNYQDSHDVRITGKMEPVKSSVPKNEQYIQDQTIESLTSFSVSRHLQEAND</sequence>
<reference evidence="2" key="1">
    <citation type="submission" date="2014-12" db="EMBL/GenBank/DDBJ databases">
        <title>Insight into the proteome of Arion vulgaris.</title>
        <authorList>
            <person name="Aradska J."/>
            <person name="Bulat T."/>
            <person name="Smidak R."/>
            <person name="Sarate P."/>
            <person name="Gangsoo J."/>
            <person name="Sialana F."/>
            <person name="Bilban M."/>
            <person name="Lubec G."/>
        </authorList>
    </citation>
    <scope>NUCLEOTIDE SEQUENCE</scope>
    <source>
        <tissue evidence="2">Skin</tissue>
    </source>
</reference>
<protein>
    <submittedName>
        <fullName evidence="2">Uncharacterized protein</fullName>
    </submittedName>
</protein>
<gene>
    <name evidence="2" type="primary">ORF25817</name>
</gene>
<accession>A0A0B6YJI7</accession>
<evidence type="ECO:0000256" key="1">
    <source>
        <dbReference type="SAM" id="MobiDB-lite"/>
    </source>
</evidence>
<evidence type="ECO:0000313" key="2">
    <source>
        <dbReference type="EMBL" id="CEK55695.1"/>
    </source>
</evidence>
<feature type="region of interest" description="Disordered" evidence="1">
    <location>
        <begin position="58"/>
        <end position="79"/>
    </location>
</feature>
<feature type="compositionally biased region" description="Polar residues" evidence="1">
    <location>
        <begin position="65"/>
        <end position="77"/>
    </location>
</feature>
<dbReference type="EMBL" id="HACG01008830">
    <property type="protein sequence ID" value="CEK55695.1"/>
    <property type="molecule type" value="Transcribed_RNA"/>
</dbReference>
<feature type="non-terminal residue" evidence="2">
    <location>
        <position position="176"/>
    </location>
</feature>
<name>A0A0B6YJI7_9EUPU</name>
<proteinExistence type="predicted"/>